<evidence type="ECO:0000256" key="1">
    <source>
        <dbReference type="ARBA" id="ARBA00004651"/>
    </source>
</evidence>
<accession>A0A1F7WMW0</accession>
<gene>
    <name evidence="9" type="ORF">A2112_00190</name>
</gene>
<comment type="subcellular location">
    <subcellularLocation>
        <location evidence="1 7">Cell membrane</location>
        <topology evidence="1 7">Multi-pass membrane protein</topology>
    </subcellularLocation>
</comment>
<reference evidence="9 10" key="1">
    <citation type="journal article" date="2016" name="Nat. Commun.">
        <title>Thousands of microbial genomes shed light on interconnected biogeochemical processes in an aquifer system.</title>
        <authorList>
            <person name="Anantharaman K."/>
            <person name="Brown C.T."/>
            <person name="Hug L.A."/>
            <person name="Sharon I."/>
            <person name="Castelle C.J."/>
            <person name="Probst A.J."/>
            <person name="Thomas B.C."/>
            <person name="Singh A."/>
            <person name="Wilkins M.J."/>
            <person name="Karaoz U."/>
            <person name="Brodie E.L."/>
            <person name="Williams K.H."/>
            <person name="Hubbard S.S."/>
            <person name="Banfield J.F."/>
        </authorList>
    </citation>
    <scope>NUCLEOTIDE SEQUENCE [LARGE SCALE GENOMIC DNA]</scope>
</reference>
<dbReference type="GO" id="GO:0055085">
    <property type="term" value="P:transmembrane transport"/>
    <property type="evidence" value="ECO:0007669"/>
    <property type="project" value="InterPro"/>
</dbReference>
<feature type="transmembrane region" description="Helical" evidence="7">
    <location>
        <begin position="167"/>
        <end position="192"/>
    </location>
</feature>
<dbReference type="CDD" id="cd06261">
    <property type="entry name" value="TM_PBP2"/>
    <property type="match status" value="1"/>
</dbReference>
<evidence type="ECO:0000256" key="4">
    <source>
        <dbReference type="ARBA" id="ARBA00022692"/>
    </source>
</evidence>
<evidence type="ECO:0000256" key="2">
    <source>
        <dbReference type="ARBA" id="ARBA00022448"/>
    </source>
</evidence>
<comment type="similarity">
    <text evidence="7">Belongs to the binding-protein-dependent transport system permease family.</text>
</comment>
<dbReference type="PANTHER" id="PTHR30151:SF0">
    <property type="entry name" value="ABC TRANSPORTER PERMEASE PROTEIN MJ0413-RELATED"/>
    <property type="match status" value="1"/>
</dbReference>
<evidence type="ECO:0000256" key="5">
    <source>
        <dbReference type="ARBA" id="ARBA00022989"/>
    </source>
</evidence>
<feature type="transmembrane region" description="Helical" evidence="7">
    <location>
        <begin position="12"/>
        <end position="29"/>
    </location>
</feature>
<evidence type="ECO:0000256" key="6">
    <source>
        <dbReference type="ARBA" id="ARBA00023136"/>
    </source>
</evidence>
<feature type="transmembrane region" description="Helical" evidence="7">
    <location>
        <begin position="68"/>
        <end position="88"/>
    </location>
</feature>
<evidence type="ECO:0000313" key="10">
    <source>
        <dbReference type="Proteomes" id="UP000177091"/>
    </source>
</evidence>
<dbReference type="Gene3D" id="1.10.3720.10">
    <property type="entry name" value="MetI-like"/>
    <property type="match status" value="1"/>
</dbReference>
<feature type="transmembrane region" description="Helical" evidence="7">
    <location>
        <begin position="125"/>
        <end position="146"/>
    </location>
</feature>
<name>A0A1F7WMW0_9BACT</name>
<protein>
    <recommendedName>
        <fullName evidence="8">ABC transmembrane type-1 domain-containing protein</fullName>
    </recommendedName>
</protein>
<evidence type="ECO:0000256" key="3">
    <source>
        <dbReference type="ARBA" id="ARBA00022475"/>
    </source>
</evidence>
<proteinExistence type="inferred from homology"/>
<dbReference type="EMBL" id="MGFK01000018">
    <property type="protein sequence ID" value="OGM04173.1"/>
    <property type="molecule type" value="Genomic_DNA"/>
</dbReference>
<dbReference type="GO" id="GO:0005886">
    <property type="term" value="C:plasma membrane"/>
    <property type="evidence" value="ECO:0007669"/>
    <property type="project" value="UniProtKB-SubCell"/>
</dbReference>
<keyword evidence="2 7" id="KW-0813">Transport</keyword>
<organism evidence="9 10">
    <name type="scientific">Candidatus Woesebacteria bacterium GWA1_42_12</name>
    <dbReference type="NCBI Taxonomy" id="1802472"/>
    <lineage>
        <taxon>Bacteria</taxon>
        <taxon>Candidatus Woeseibacteriota</taxon>
    </lineage>
</organism>
<feature type="transmembrane region" description="Helical" evidence="7">
    <location>
        <begin position="100"/>
        <end position="119"/>
    </location>
</feature>
<dbReference type="PROSITE" id="PS50928">
    <property type="entry name" value="ABC_TM1"/>
    <property type="match status" value="1"/>
</dbReference>
<evidence type="ECO:0000256" key="7">
    <source>
        <dbReference type="RuleBase" id="RU363032"/>
    </source>
</evidence>
<keyword evidence="6 7" id="KW-0472">Membrane</keyword>
<keyword evidence="4 7" id="KW-0812">Transmembrane</keyword>
<keyword evidence="5 7" id="KW-1133">Transmembrane helix</keyword>
<dbReference type="InterPro" id="IPR035906">
    <property type="entry name" value="MetI-like_sf"/>
</dbReference>
<sequence>MLKKLVRRGPANVPTLLAIFFILGLWQLVSISTPSFLLPGPYATLKEMLRTIISQEFLIHSVYTIRRVIISFLVAFFFANLIAILSSVFSKAEKFWRPIVIIGLAIPAVIATFIGVVVFGSRGPVSVVVVSALLIPELFLIVYPVYKNLKLELSELAKVFAISRVRYYKQIVVPQLLPFLFSMIRFGINVGWKITILTEVFSHNNGVGYKIYYYFGLFSIKGVLAWFLAFGLIMAAIDYLIIGKIERRLLTYEKH</sequence>
<dbReference type="InterPro" id="IPR000515">
    <property type="entry name" value="MetI-like"/>
</dbReference>
<keyword evidence="3" id="KW-1003">Cell membrane</keyword>
<feature type="transmembrane region" description="Helical" evidence="7">
    <location>
        <begin position="212"/>
        <end position="241"/>
    </location>
</feature>
<dbReference type="SUPFAM" id="SSF161098">
    <property type="entry name" value="MetI-like"/>
    <property type="match status" value="1"/>
</dbReference>
<comment type="caution">
    <text evidence="9">The sequence shown here is derived from an EMBL/GenBank/DDBJ whole genome shotgun (WGS) entry which is preliminary data.</text>
</comment>
<dbReference type="AlphaFoldDB" id="A0A1F7WMW0"/>
<evidence type="ECO:0000259" key="8">
    <source>
        <dbReference type="PROSITE" id="PS50928"/>
    </source>
</evidence>
<feature type="domain" description="ABC transmembrane type-1" evidence="8">
    <location>
        <begin position="61"/>
        <end position="241"/>
    </location>
</feature>
<evidence type="ECO:0000313" key="9">
    <source>
        <dbReference type="EMBL" id="OGM04173.1"/>
    </source>
</evidence>
<dbReference type="Proteomes" id="UP000177091">
    <property type="component" value="Unassembled WGS sequence"/>
</dbReference>
<dbReference type="Pfam" id="PF00528">
    <property type="entry name" value="BPD_transp_1"/>
    <property type="match status" value="1"/>
</dbReference>
<dbReference type="PANTHER" id="PTHR30151">
    <property type="entry name" value="ALKANE SULFONATE ABC TRANSPORTER-RELATED, MEMBRANE SUBUNIT"/>
    <property type="match status" value="1"/>
</dbReference>